<feature type="compositionally biased region" description="Low complexity" evidence="1">
    <location>
        <begin position="349"/>
        <end position="362"/>
    </location>
</feature>
<evidence type="ECO:0000256" key="1">
    <source>
        <dbReference type="SAM" id="MobiDB-lite"/>
    </source>
</evidence>
<name>A0A0D8XW97_DICVI</name>
<gene>
    <name evidence="2" type="ORF">DICVIV_04942</name>
</gene>
<feature type="region of interest" description="Disordered" evidence="1">
    <location>
        <begin position="387"/>
        <end position="414"/>
    </location>
</feature>
<feature type="compositionally biased region" description="Basic and acidic residues" evidence="1">
    <location>
        <begin position="1036"/>
        <end position="1055"/>
    </location>
</feature>
<dbReference type="EMBL" id="KN716251">
    <property type="protein sequence ID" value="KJH48913.1"/>
    <property type="molecule type" value="Genomic_DNA"/>
</dbReference>
<sequence>MFPFSDFLDLVSDTVCSGPEKSGLLMKRMSELSCLITDNLQSFHMQSMLNAWTKLAKILTSHVKQNFDMDPNRECLSVFENLYLAVQNTVKHEVECSAETLLCGVFGTAVLPETLLCVNFYLNCLAYVISIYSFGSIHEDGICSDTFGEFNALGEAATFVHIIKIINGKLKSVEQTGETRSMFLSLSVVLNDIHLRVFKGAFSMKEVCHNAANTFIKILEFVQKNISGPYDDELLFGCEDLLITLLSGCSRRPSKLFLATCALWMKTFAEAKTLNYSPKLKQVMLPLVNRRMIHAPDLSKNCFDEASGLHDNDASVSMSYFKSSTTACNKDSMQSPNVINMENNEKKNTSSSNECNTSQSQSHFKSSTTACIKDSMQSPNVINMENNEMKNTSSSNECNTSQSQVGNKRKRSLRCSDPMECSKAKVARKGKSPTKFVESTAIQNSSMNEVTPRRRSTSLTKKSCLIGLLDDDSVEYVPVSTDSGKKMKLTDHQREIFSEKREWMPFLDDDSQQSAVISHLPIGFDTDSSQIPLVFFRGFVCCMINDMIRKGLVKIVSDITKSTTIVSTVDHAKDNTCLVNAEKEIVRAHGLDSTEEKSVVVNELKSPKKKSKVKLNFDQAEENKSLYEPLNDESVQKSPGCSESGLSDDLKLTRSGRTRHKKTPIKYVGAIKKSVTKNMKTVEEVLQLQSKSTYASPIPLNEVEYITNESQNDPEMDKSSSLVKGDSSVTTSDLLTSNAIEDALIVEDTFNSKTEEEVDTKDSSINAVKTPERHNGISGQMSDILTAPVIQRIGTPGILKKVNSPSTAEKKLRRVHFGESIENEISVSAPTASGGVNRTIVADEQISSSPRISKQSTTKIPFVHMHRFGEQELGPSSPTSDVTMSPMKLETTSSNSIDDEPIFPRLADCEESIGRVVGKLLSISTANGALTARKSLEAKGIIQIRHLATMSRREVLMLNIKKPRIDTVIRALSQFARDYSKPGPTYSHDNTSLLDEKSTSINTVETVAPIDNTKEINPYSVEQQQSDYVSNLSVSDTEHSDQDSENSEKVEDLSDKPKVTLSDVVIEKNQRWKTVHEAFQCAASVAGDDENVDFAKLKRCALNTAKNLLDFIEWCEEANACTH</sequence>
<keyword evidence="3" id="KW-1185">Reference proteome</keyword>
<protein>
    <submittedName>
        <fullName evidence="2">Uncharacterized protein</fullName>
    </submittedName>
</protein>
<feature type="region of interest" description="Disordered" evidence="1">
    <location>
        <begin position="1027"/>
        <end position="1055"/>
    </location>
</feature>
<evidence type="ECO:0000313" key="3">
    <source>
        <dbReference type="Proteomes" id="UP000053766"/>
    </source>
</evidence>
<feature type="compositionally biased region" description="Polar residues" evidence="1">
    <location>
        <begin position="387"/>
        <end position="406"/>
    </location>
</feature>
<evidence type="ECO:0000313" key="2">
    <source>
        <dbReference type="EMBL" id="KJH48913.1"/>
    </source>
</evidence>
<dbReference type="STRING" id="29172.A0A0D8XW97"/>
<dbReference type="Proteomes" id="UP000053766">
    <property type="component" value="Unassembled WGS sequence"/>
</dbReference>
<feature type="region of interest" description="Disordered" evidence="1">
    <location>
        <begin position="343"/>
        <end position="368"/>
    </location>
</feature>
<dbReference type="OrthoDB" id="5876025at2759"/>
<reference evidence="3" key="2">
    <citation type="journal article" date="2016" name="Sci. Rep.">
        <title>Dictyocaulus viviparus genome, variome and transcriptome elucidate lungworm biology and support future intervention.</title>
        <authorList>
            <person name="McNulty S.N."/>
            <person name="Strube C."/>
            <person name="Rosa B.A."/>
            <person name="Martin J.C."/>
            <person name="Tyagi R."/>
            <person name="Choi Y.J."/>
            <person name="Wang Q."/>
            <person name="Hallsworth Pepin K."/>
            <person name="Zhang X."/>
            <person name="Ozersky P."/>
            <person name="Wilson R.K."/>
            <person name="Sternberg P.W."/>
            <person name="Gasser R.B."/>
            <person name="Mitreva M."/>
        </authorList>
    </citation>
    <scope>NUCLEOTIDE SEQUENCE [LARGE SCALE GENOMIC DNA]</scope>
    <source>
        <strain evidence="3">HannoverDv2000</strain>
    </source>
</reference>
<reference evidence="2 3" key="1">
    <citation type="submission" date="2013-11" db="EMBL/GenBank/DDBJ databases">
        <title>Draft genome of the bovine lungworm Dictyocaulus viviparus.</title>
        <authorList>
            <person name="Mitreva M."/>
        </authorList>
    </citation>
    <scope>NUCLEOTIDE SEQUENCE [LARGE SCALE GENOMIC DNA]</scope>
    <source>
        <strain evidence="2 3">HannoverDv2000</strain>
    </source>
</reference>
<accession>A0A0D8XW97</accession>
<dbReference type="AlphaFoldDB" id="A0A0D8XW97"/>
<organism evidence="2 3">
    <name type="scientific">Dictyocaulus viviparus</name>
    <name type="common">Bovine lungworm</name>
    <dbReference type="NCBI Taxonomy" id="29172"/>
    <lineage>
        <taxon>Eukaryota</taxon>
        <taxon>Metazoa</taxon>
        <taxon>Ecdysozoa</taxon>
        <taxon>Nematoda</taxon>
        <taxon>Chromadorea</taxon>
        <taxon>Rhabditida</taxon>
        <taxon>Rhabditina</taxon>
        <taxon>Rhabditomorpha</taxon>
        <taxon>Strongyloidea</taxon>
        <taxon>Metastrongylidae</taxon>
        <taxon>Dictyocaulus</taxon>
    </lineage>
</organism>
<proteinExistence type="predicted"/>